<dbReference type="RefSeq" id="XP_003681242.1">
    <property type="nucleotide sequence ID" value="XM_003681194.1"/>
</dbReference>
<dbReference type="Gene3D" id="3.30.559.70">
    <property type="entry name" value="Choline/Carnitine o-acyltransferase, domain 2"/>
    <property type="match status" value="1"/>
</dbReference>
<evidence type="ECO:0000256" key="2">
    <source>
        <dbReference type="ARBA" id="ARBA00022679"/>
    </source>
</evidence>
<dbReference type="SUPFAM" id="SSF52777">
    <property type="entry name" value="CoA-dependent acyltransferases"/>
    <property type="match status" value="2"/>
</dbReference>
<dbReference type="FunFam" id="3.30.559.10:FF:000019">
    <property type="entry name" value="Carnitine acetyl transferase"/>
    <property type="match status" value="1"/>
</dbReference>
<dbReference type="OrthoDB" id="240216at2759"/>
<dbReference type="InterPro" id="IPR023213">
    <property type="entry name" value="CAT-like_dom_sf"/>
</dbReference>
<dbReference type="PANTHER" id="PTHR22589:SF29">
    <property type="entry name" value="MITOCHONDRIAL CARNITINE O-ACETYLTRANSFERASE-RELATED"/>
    <property type="match status" value="1"/>
</dbReference>
<dbReference type="GO" id="GO:0005739">
    <property type="term" value="C:mitochondrion"/>
    <property type="evidence" value="ECO:0007669"/>
    <property type="project" value="EnsemblFungi"/>
</dbReference>
<dbReference type="Pfam" id="PF00755">
    <property type="entry name" value="Carn_acyltransf"/>
    <property type="match status" value="1"/>
</dbReference>
<evidence type="ECO:0000313" key="7">
    <source>
        <dbReference type="EMBL" id="CCE92031.1"/>
    </source>
</evidence>
<dbReference type="HOGENOM" id="CLU_013513_4_0_1"/>
<dbReference type="FunFam" id="3.30.559.70:FF:000003">
    <property type="entry name" value="Carnitine acetyl transferase FacC"/>
    <property type="match status" value="1"/>
</dbReference>
<evidence type="ECO:0000256" key="5">
    <source>
        <dbReference type="RuleBase" id="RU003801"/>
    </source>
</evidence>
<accession>G8ZTT7</accession>
<evidence type="ECO:0000313" key="8">
    <source>
        <dbReference type="Proteomes" id="UP000005627"/>
    </source>
</evidence>
<dbReference type="PROSITE" id="PS00440">
    <property type="entry name" value="ACYLTRANSF_C_2"/>
    <property type="match status" value="1"/>
</dbReference>
<evidence type="ECO:0000259" key="6">
    <source>
        <dbReference type="Pfam" id="PF00755"/>
    </source>
</evidence>
<evidence type="ECO:0000256" key="3">
    <source>
        <dbReference type="ARBA" id="ARBA00023315"/>
    </source>
</evidence>
<keyword evidence="2 5" id="KW-0808">Transferase</keyword>
<sequence>MPSKDTNSDLLKRLPIPDLNETLEKYLTRVEPLQDARQNRKTRKCVLSDENVDLMRTLHERLVQYDGQLAKDVPQSSYIEQFWYDAYLLYDASVVLNSNPFFQLQDDPTIRDTSETGSGPYGIFTGQVKRTAKLVTSILKFIREIRHGTLTKDMIRGKIPLSMDQYGKLFGSSRIPPGPGQESCHLQTDTTSHHVIVMYKSQFYWFDVLDVNNFPIFSTPEELEWNLYSIIMDNEKKPLDVDADEAPNIPFGVFTTENRRVWANIRDYVFHDSDPANWKNLKIIDSALFVICLDDVSFKNEEKDELVKSLLCGTSEIELDPTNTSRPFGVQRGTCSNRWYDKLQLIVTRNGKAGINFEHTGIDGHTVLRLATDIYTDSILSFARGVTNVVPDIFQSNDAVKPVPNKPSRANVITIPRKLEWKVDSFLLSSLHFAETRVSDVISQYEFATLDFEQYGSTHMKSTFKTSPDAFVQQIFQVAYYALYGKFETTYEPAMTKMFQNGRTEAIRSVTHESKRFVKSLFDRKPTDEERIKLLQQACAEHSRITKECSMGMGQDRHLYALYCLWNESYKDQIPLPPIFQDNSWSLLNTNVLSTSNCGNPCLASFGFGPVTANGFGIGYIIRDNSVSVVVSSRHRQTHRFLSLIEKSFLEVDHIFERHAAGISAVSAPVDDDTRRTTAKPRANSALKSEDLRFLLGGYDYFDVSVSG</sequence>
<dbReference type="Proteomes" id="UP000005627">
    <property type="component" value="Chromosome 4"/>
</dbReference>
<dbReference type="AlphaFoldDB" id="G8ZTT7"/>
<organism evidence="7 8">
    <name type="scientific">Torulaspora delbrueckii</name>
    <name type="common">Yeast</name>
    <name type="synonym">Candida colliculosa</name>
    <dbReference type="NCBI Taxonomy" id="4950"/>
    <lineage>
        <taxon>Eukaryota</taxon>
        <taxon>Fungi</taxon>
        <taxon>Dikarya</taxon>
        <taxon>Ascomycota</taxon>
        <taxon>Saccharomycotina</taxon>
        <taxon>Saccharomycetes</taxon>
        <taxon>Saccharomycetales</taxon>
        <taxon>Saccharomycetaceae</taxon>
        <taxon>Torulaspora</taxon>
    </lineage>
</organism>
<feature type="domain" description="Choline/carnitine acyltransferase" evidence="6">
    <location>
        <begin position="14"/>
        <end position="646"/>
    </location>
</feature>
<proteinExistence type="inferred from homology"/>
<dbReference type="GeneID" id="11502465"/>
<dbReference type="PANTHER" id="PTHR22589">
    <property type="entry name" value="CARNITINE O-ACYLTRANSFERASE"/>
    <property type="match status" value="1"/>
</dbReference>
<dbReference type="FunCoup" id="G8ZTT7">
    <property type="interactions" value="523"/>
</dbReference>
<dbReference type="InterPro" id="IPR000542">
    <property type="entry name" value="Carn_acyl_trans"/>
</dbReference>
<gene>
    <name evidence="7" type="primary">TDEL0D04470</name>
    <name evidence="7" type="ORF">TDEL_0D04470</name>
</gene>
<dbReference type="InterPro" id="IPR039551">
    <property type="entry name" value="Cho/carn_acyl_trans"/>
</dbReference>
<dbReference type="InterPro" id="IPR042231">
    <property type="entry name" value="Cho/carn_acyl_trans_2"/>
</dbReference>
<dbReference type="eggNOG" id="KOG3719">
    <property type="taxonomic scope" value="Eukaryota"/>
</dbReference>
<dbReference type="GO" id="GO:0004092">
    <property type="term" value="F:carnitine O-acetyltransferase activity"/>
    <property type="evidence" value="ECO:0007669"/>
    <property type="project" value="TreeGrafter"/>
</dbReference>
<comment type="similarity">
    <text evidence="1 5">Belongs to the carnitine/choline acetyltransferase family.</text>
</comment>
<name>G8ZTT7_TORDE</name>
<dbReference type="Gene3D" id="3.30.559.10">
    <property type="entry name" value="Chloramphenicol acetyltransferase-like domain"/>
    <property type="match status" value="1"/>
</dbReference>
<dbReference type="EMBL" id="HE616745">
    <property type="protein sequence ID" value="CCE92031.1"/>
    <property type="molecule type" value="Genomic_DNA"/>
</dbReference>
<dbReference type="STRING" id="1076872.G8ZTT7"/>
<feature type="active site" description="Proton acceptor" evidence="4">
    <location>
        <position position="359"/>
    </location>
</feature>
<dbReference type="PROSITE" id="PS00439">
    <property type="entry name" value="ACYLTRANSF_C_1"/>
    <property type="match status" value="1"/>
</dbReference>
<reference evidence="7 8" key="1">
    <citation type="journal article" date="2011" name="Proc. Natl. Acad. Sci. U.S.A.">
        <title>Evolutionary erosion of yeast sex chromosomes by mating-type switching accidents.</title>
        <authorList>
            <person name="Gordon J.L."/>
            <person name="Armisen D."/>
            <person name="Proux-Wera E."/>
            <person name="Oheigeartaigh S.S."/>
            <person name="Byrne K.P."/>
            <person name="Wolfe K.H."/>
        </authorList>
    </citation>
    <scope>NUCLEOTIDE SEQUENCE [LARGE SCALE GENOMIC DNA]</scope>
    <source>
        <strain evidence="8">ATCC 10662 / CBS 1146 / NBRC 0425 / NCYC 2629 / NRRL Y-866</strain>
    </source>
</reference>
<keyword evidence="8" id="KW-1185">Reference proteome</keyword>
<dbReference type="KEGG" id="tdl:TDEL_0D04470"/>
<dbReference type="InParanoid" id="G8ZTT7"/>
<evidence type="ECO:0000256" key="1">
    <source>
        <dbReference type="ARBA" id="ARBA00005232"/>
    </source>
</evidence>
<protein>
    <recommendedName>
        <fullName evidence="6">Choline/carnitine acyltransferase domain-containing protein</fullName>
    </recommendedName>
</protein>
<dbReference type="GO" id="GO:0009437">
    <property type="term" value="P:carnitine metabolic process"/>
    <property type="evidence" value="ECO:0007669"/>
    <property type="project" value="EnsemblFungi"/>
</dbReference>
<keyword evidence="3 5" id="KW-0012">Acyltransferase</keyword>
<evidence type="ECO:0000256" key="4">
    <source>
        <dbReference type="PIRSR" id="PIRSR600542-1"/>
    </source>
</evidence>